<dbReference type="RefSeq" id="WP_005409372.1">
    <property type="nucleotide sequence ID" value="NZ_CAXYHH010000020.1"/>
</dbReference>
<evidence type="ECO:0000256" key="1">
    <source>
        <dbReference type="SAM" id="Phobius"/>
    </source>
</evidence>
<comment type="caution">
    <text evidence="2">The sequence shown here is derived from an EMBL/GenBank/DDBJ whole genome shotgun (WGS) entry which is preliminary data.</text>
</comment>
<organism evidence="2 3">
    <name type="scientific">Stenotrophomonas maltophilia</name>
    <name type="common">Pseudomonas maltophilia</name>
    <name type="synonym">Xanthomonas maltophilia</name>
    <dbReference type="NCBI Taxonomy" id="40324"/>
    <lineage>
        <taxon>Bacteria</taxon>
        <taxon>Pseudomonadati</taxon>
        <taxon>Pseudomonadota</taxon>
        <taxon>Gammaproteobacteria</taxon>
        <taxon>Lysobacterales</taxon>
        <taxon>Lysobacteraceae</taxon>
        <taxon>Stenotrophomonas</taxon>
        <taxon>Stenotrophomonas maltophilia group</taxon>
    </lineage>
</organism>
<gene>
    <name evidence="2" type="ORF">REH87_000506</name>
</gene>
<evidence type="ECO:0000313" key="3">
    <source>
        <dbReference type="Proteomes" id="UP001225498"/>
    </source>
</evidence>
<keyword evidence="1" id="KW-1133">Transmembrane helix</keyword>
<name>A0AAI9CHZ8_STEMA</name>
<reference evidence="2" key="1">
    <citation type="submission" date="2023-08" db="EMBL/GenBank/DDBJ databases">
        <authorList>
            <consortium name="Clinical and Environmental Microbiology Branch: Whole genome sequencing antimicrobial resistance pathogens in the healthcare setting"/>
        </authorList>
    </citation>
    <scope>NUCLEOTIDE SEQUENCE</scope>
    <source>
        <strain evidence="2">2023CJ-00293</strain>
    </source>
</reference>
<evidence type="ECO:0000313" key="2">
    <source>
        <dbReference type="EMBL" id="EKZ1925538.1"/>
    </source>
</evidence>
<dbReference type="AlphaFoldDB" id="A0AAI9CHZ8"/>
<dbReference type="EMBL" id="ABLTIR010000006">
    <property type="protein sequence ID" value="EKZ1925538.1"/>
    <property type="molecule type" value="Genomic_DNA"/>
</dbReference>
<protein>
    <recommendedName>
        <fullName evidence="4">Transmembrane protein</fullName>
    </recommendedName>
</protein>
<accession>A0AAI9CHZ8</accession>
<sequence>MLDSSTEAGRAPCGRGYYLLCSGAIAVCYFPMVFITDMNGRGYHFHVAQDLLNERDPSPYAIRRPTVPQQLEMFR</sequence>
<keyword evidence="1" id="KW-0812">Transmembrane</keyword>
<dbReference type="Proteomes" id="UP001225498">
    <property type="component" value="Unassembled WGS sequence"/>
</dbReference>
<evidence type="ECO:0008006" key="4">
    <source>
        <dbReference type="Google" id="ProtNLM"/>
    </source>
</evidence>
<keyword evidence="1" id="KW-0472">Membrane</keyword>
<proteinExistence type="predicted"/>
<feature type="transmembrane region" description="Helical" evidence="1">
    <location>
        <begin position="16"/>
        <end position="35"/>
    </location>
</feature>